<evidence type="ECO:0000256" key="1">
    <source>
        <dbReference type="ARBA" id="ARBA00023026"/>
    </source>
</evidence>
<evidence type="ECO:0000256" key="2">
    <source>
        <dbReference type="SAM" id="MobiDB-lite"/>
    </source>
</evidence>
<dbReference type="AlphaFoldDB" id="A0A1D9QCE8"/>
<dbReference type="SUPFAM" id="SSF48264">
    <property type="entry name" value="Cytochrome P450"/>
    <property type="match status" value="1"/>
</dbReference>
<dbReference type="Gene3D" id="1.10.630.10">
    <property type="entry name" value="Cytochrome P450"/>
    <property type="match status" value="1"/>
</dbReference>
<evidence type="ECO:0000313" key="3">
    <source>
        <dbReference type="EMBL" id="APA12452.1"/>
    </source>
</evidence>
<feature type="compositionally biased region" description="Low complexity" evidence="2">
    <location>
        <begin position="1"/>
        <end position="18"/>
    </location>
</feature>
<dbReference type="Proteomes" id="UP000177798">
    <property type="component" value="Chromosome 9"/>
</dbReference>
<reference evidence="4" key="1">
    <citation type="journal article" date="2017" name="Genome Biol. Evol.">
        <title>The complete genome sequence of the phytopathogenic fungus Sclerotinia sclerotiorum reveals insights into the genome architecture of broad host range pathogens.</title>
        <authorList>
            <person name="Derbyshire M."/>
            <person name="Denton-Giles M."/>
            <person name="Hegedus D."/>
            <person name="Seifbarghy S."/>
            <person name="Rollins J."/>
            <person name="van Kan J."/>
            <person name="Seidl M.F."/>
            <person name="Faino L."/>
            <person name="Mbengue M."/>
            <person name="Navaud O."/>
            <person name="Raffaele S."/>
            <person name="Hammond-Kosack K."/>
            <person name="Heard S."/>
            <person name="Oliver R."/>
        </authorList>
    </citation>
    <scope>NUCLEOTIDE SEQUENCE [LARGE SCALE GENOMIC DNA]</scope>
    <source>
        <strain evidence="4">ATCC 18683 / 1980 / Ss-1</strain>
    </source>
</reference>
<sequence length="120" mass="13778">MDVDPSRSISTSSTPSPTGKSDTNFLVKTVEIDTSNHFMPFAWGQRVYPGRKFAQVELVLVAVLAALFKEWEVEVVPKEREMEEQARIRAWKSSLVVDHEIHMLHEVVDPESVGLRWVKW</sequence>
<protein>
    <submittedName>
        <fullName evidence="3">Uncharacterized protein</fullName>
    </submittedName>
</protein>
<dbReference type="VEuPathDB" id="FungiDB:sscle_09g072220"/>
<proteinExistence type="predicted"/>
<dbReference type="GO" id="GO:0005506">
    <property type="term" value="F:iron ion binding"/>
    <property type="evidence" value="ECO:0007669"/>
    <property type="project" value="InterPro"/>
</dbReference>
<dbReference type="Pfam" id="PF00067">
    <property type="entry name" value="p450"/>
    <property type="match status" value="1"/>
</dbReference>
<name>A0A1D9QCE8_SCLS1</name>
<accession>A0A1D9QCE8</accession>
<dbReference type="InterPro" id="IPR036396">
    <property type="entry name" value="Cyt_P450_sf"/>
</dbReference>
<dbReference type="GO" id="GO:0020037">
    <property type="term" value="F:heme binding"/>
    <property type="evidence" value="ECO:0007669"/>
    <property type="project" value="InterPro"/>
</dbReference>
<feature type="region of interest" description="Disordered" evidence="2">
    <location>
        <begin position="1"/>
        <end position="23"/>
    </location>
</feature>
<dbReference type="OrthoDB" id="3559619at2759"/>
<keyword evidence="1" id="KW-0843">Virulence</keyword>
<dbReference type="GO" id="GO:0016705">
    <property type="term" value="F:oxidoreductase activity, acting on paired donors, with incorporation or reduction of molecular oxygen"/>
    <property type="evidence" value="ECO:0007669"/>
    <property type="project" value="InterPro"/>
</dbReference>
<dbReference type="InterPro" id="IPR001128">
    <property type="entry name" value="Cyt_P450"/>
</dbReference>
<organism evidence="3 4">
    <name type="scientific">Sclerotinia sclerotiorum (strain ATCC 18683 / 1980 / Ss-1)</name>
    <name type="common">White mold</name>
    <name type="synonym">Whetzelinia sclerotiorum</name>
    <dbReference type="NCBI Taxonomy" id="665079"/>
    <lineage>
        <taxon>Eukaryota</taxon>
        <taxon>Fungi</taxon>
        <taxon>Dikarya</taxon>
        <taxon>Ascomycota</taxon>
        <taxon>Pezizomycotina</taxon>
        <taxon>Leotiomycetes</taxon>
        <taxon>Helotiales</taxon>
        <taxon>Sclerotiniaceae</taxon>
        <taxon>Sclerotinia</taxon>
    </lineage>
</organism>
<dbReference type="GO" id="GO:0004497">
    <property type="term" value="F:monooxygenase activity"/>
    <property type="evidence" value="ECO:0007669"/>
    <property type="project" value="InterPro"/>
</dbReference>
<gene>
    <name evidence="3" type="ORF">sscle_09g072220</name>
</gene>
<evidence type="ECO:0000313" key="4">
    <source>
        <dbReference type="Proteomes" id="UP000177798"/>
    </source>
</evidence>
<dbReference type="EMBL" id="CP017822">
    <property type="protein sequence ID" value="APA12452.1"/>
    <property type="molecule type" value="Genomic_DNA"/>
</dbReference>